<evidence type="ECO:0000313" key="5">
    <source>
        <dbReference type="EMBL" id="ASP19457.1"/>
    </source>
</evidence>
<dbReference type="AlphaFoldDB" id="A0A222DZS9"/>
<keyword evidence="6" id="KW-1185">Reference proteome</keyword>
<dbReference type="PANTHER" id="PTHR43537:SF24">
    <property type="entry name" value="GLUCONATE OPERON TRANSCRIPTIONAL REPRESSOR"/>
    <property type="match status" value="1"/>
</dbReference>
<dbReference type="CDD" id="cd07377">
    <property type="entry name" value="WHTH_GntR"/>
    <property type="match status" value="1"/>
</dbReference>
<protein>
    <submittedName>
        <fullName evidence="5">HTH-type transcriptional repressor RspR</fullName>
    </submittedName>
</protein>
<dbReference type="SMART" id="SM00895">
    <property type="entry name" value="FCD"/>
    <property type="match status" value="1"/>
</dbReference>
<keyword evidence="1" id="KW-0805">Transcription regulation</keyword>
<evidence type="ECO:0000259" key="4">
    <source>
        <dbReference type="PROSITE" id="PS50949"/>
    </source>
</evidence>
<evidence type="ECO:0000313" key="6">
    <source>
        <dbReference type="Proteomes" id="UP000203589"/>
    </source>
</evidence>
<dbReference type="InterPro" id="IPR000524">
    <property type="entry name" value="Tscrpt_reg_HTH_GntR"/>
</dbReference>
<sequence>MSNPTKTSRAEDIYRTLKEEIRSNRLHPGAQIPEPELAGRLDVSRTTLREALIRLEADGLVELIPRRGVRILPLRADDMGEIYEILTALEADVAVAMARKRPAAHELQPLQDAIDAMQRAVDMEDLDAWAGADDRFHTVFLEIHGNRRLKRVVETLSDQAHRARIATLHLRNIPKRSTEEHQAILDAILAGDAKQARKALRSHRARAARELLDILDKLSQL</sequence>
<name>A0A222DZS9_9RHOB</name>
<dbReference type="SUPFAM" id="SSF46785">
    <property type="entry name" value="Winged helix' DNA-binding domain"/>
    <property type="match status" value="1"/>
</dbReference>
<dbReference type="InterPro" id="IPR036390">
    <property type="entry name" value="WH_DNA-bd_sf"/>
</dbReference>
<dbReference type="OrthoDB" id="8638122at2"/>
<dbReference type="RefSeq" id="WP_094033691.1">
    <property type="nucleotide sequence ID" value="NZ_CP022540.1"/>
</dbReference>
<dbReference type="PROSITE" id="PS50949">
    <property type="entry name" value="HTH_GNTR"/>
    <property type="match status" value="1"/>
</dbReference>
<keyword evidence="2" id="KW-0238">DNA-binding</keyword>
<dbReference type="InterPro" id="IPR008920">
    <property type="entry name" value="TF_FadR/GntR_C"/>
</dbReference>
<organism evidence="5 6">
    <name type="scientific">Antarctobacter heliothermus</name>
    <dbReference type="NCBI Taxonomy" id="74033"/>
    <lineage>
        <taxon>Bacteria</taxon>
        <taxon>Pseudomonadati</taxon>
        <taxon>Pseudomonadota</taxon>
        <taxon>Alphaproteobacteria</taxon>
        <taxon>Rhodobacterales</taxon>
        <taxon>Roseobacteraceae</taxon>
        <taxon>Antarctobacter</taxon>
    </lineage>
</organism>
<accession>A0A222DZS9</accession>
<reference evidence="5 6" key="1">
    <citation type="submission" date="2017-07" db="EMBL/GenBank/DDBJ databases">
        <title>Genome Sequence of Antarctobacter heliothermus Strain SMS3 Isolated from a culture of the Diatom Skeletonema marinoi.</title>
        <authorList>
            <person name="Topel M."/>
            <person name="Pinder M.I.M."/>
            <person name="Johansson O.N."/>
            <person name="Kourtchenko O."/>
            <person name="Godhe A."/>
            <person name="Clarke A.K."/>
        </authorList>
    </citation>
    <scope>NUCLEOTIDE SEQUENCE [LARGE SCALE GENOMIC DNA]</scope>
    <source>
        <strain evidence="5 6">SMS3</strain>
    </source>
</reference>
<dbReference type="SUPFAM" id="SSF48008">
    <property type="entry name" value="GntR ligand-binding domain-like"/>
    <property type="match status" value="1"/>
</dbReference>
<dbReference type="PANTHER" id="PTHR43537">
    <property type="entry name" value="TRANSCRIPTIONAL REGULATOR, GNTR FAMILY"/>
    <property type="match status" value="1"/>
</dbReference>
<gene>
    <name evidence="5" type="ORF">ANTHELSMS3_00739</name>
</gene>
<evidence type="ECO:0000256" key="1">
    <source>
        <dbReference type="ARBA" id="ARBA00023015"/>
    </source>
</evidence>
<dbReference type="PRINTS" id="PR00035">
    <property type="entry name" value="HTHGNTR"/>
</dbReference>
<dbReference type="GO" id="GO:0003700">
    <property type="term" value="F:DNA-binding transcription factor activity"/>
    <property type="evidence" value="ECO:0007669"/>
    <property type="project" value="InterPro"/>
</dbReference>
<dbReference type="Pfam" id="PF00392">
    <property type="entry name" value="GntR"/>
    <property type="match status" value="1"/>
</dbReference>
<dbReference type="InterPro" id="IPR011711">
    <property type="entry name" value="GntR_C"/>
</dbReference>
<dbReference type="InterPro" id="IPR036388">
    <property type="entry name" value="WH-like_DNA-bd_sf"/>
</dbReference>
<dbReference type="KEGG" id="aht:ANTHELSMS3_00739"/>
<dbReference type="Proteomes" id="UP000203589">
    <property type="component" value="Chromosome"/>
</dbReference>
<dbReference type="EMBL" id="CP022540">
    <property type="protein sequence ID" value="ASP19457.1"/>
    <property type="molecule type" value="Genomic_DNA"/>
</dbReference>
<dbReference type="Pfam" id="PF07729">
    <property type="entry name" value="FCD"/>
    <property type="match status" value="1"/>
</dbReference>
<keyword evidence="3" id="KW-0804">Transcription</keyword>
<dbReference type="Gene3D" id="1.10.10.10">
    <property type="entry name" value="Winged helix-like DNA-binding domain superfamily/Winged helix DNA-binding domain"/>
    <property type="match status" value="1"/>
</dbReference>
<feature type="domain" description="HTH gntR-type" evidence="4">
    <location>
        <begin position="7"/>
        <end position="74"/>
    </location>
</feature>
<evidence type="ECO:0000256" key="3">
    <source>
        <dbReference type="ARBA" id="ARBA00023163"/>
    </source>
</evidence>
<dbReference type="SMART" id="SM00345">
    <property type="entry name" value="HTH_GNTR"/>
    <property type="match status" value="1"/>
</dbReference>
<dbReference type="Gene3D" id="1.20.120.530">
    <property type="entry name" value="GntR ligand-binding domain-like"/>
    <property type="match status" value="1"/>
</dbReference>
<evidence type="ECO:0000256" key="2">
    <source>
        <dbReference type="ARBA" id="ARBA00023125"/>
    </source>
</evidence>
<dbReference type="GO" id="GO:0003677">
    <property type="term" value="F:DNA binding"/>
    <property type="evidence" value="ECO:0007669"/>
    <property type="project" value="UniProtKB-KW"/>
</dbReference>
<proteinExistence type="predicted"/>